<dbReference type="NCBIfam" id="NF009373">
    <property type="entry name" value="PRK12736.1"/>
    <property type="match status" value="1"/>
</dbReference>
<dbReference type="GO" id="GO:0003746">
    <property type="term" value="F:translation elongation factor activity"/>
    <property type="evidence" value="ECO:0007669"/>
    <property type="project" value="UniProtKB-UniRule"/>
</dbReference>
<dbReference type="NCBIfam" id="TIGR00231">
    <property type="entry name" value="small_GTP"/>
    <property type="match status" value="1"/>
</dbReference>
<dbReference type="FunFam" id="3.40.50.300:FF:000003">
    <property type="entry name" value="Elongation factor Tu"/>
    <property type="match status" value="1"/>
</dbReference>
<dbReference type="PRINTS" id="PR00315">
    <property type="entry name" value="ELONGATNFCT"/>
</dbReference>
<feature type="binding site" evidence="13">
    <location>
        <begin position="19"/>
        <end position="26"/>
    </location>
    <ligand>
        <name>GTP</name>
        <dbReference type="ChEBI" id="CHEBI:37565"/>
    </ligand>
</feature>
<feature type="binding site" evidence="13">
    <location>
        <begin position="136"/>
        <end position="139"/>
    </location>
    <ligand>
        <name>GTP</name>
        <dbReference type="ChEBI" id="CHEBI:37565"/>
    </ligand>
</feature>
<keyword evidence="16" id="KW-1185">Reference proteome</keyword>
<dbReference type="GO" id="GO:0003924">
    <property type="term" value="F:GTPase activity"/>
    <property type="evidence" value="ECO:0007669"/>
    <property type="project" value="UniProtKB-UniRule"/>
</dbReference>
<protein>
    <recommendedName>
        <fullName evidence="9 13">Elongation factor Tu</fullName>
        <shortName evidence="13">EF-Tu</shortName>
        <ecNumber evidence="13">3.6.5.3</ecNumber>
    </recommendedName>
</protein>
<name>A0A448VNN9_9NEIS</name>
<reference evidence="15 16" key="1">
    <citation type="submission" date="2018-12" db="EMBL/GenBank/DDBJ databases">
        <authorList>
            <consortium name="Pathogen Informatics"/>
        </authorList>
    </citation>
    <scope>NUCLEOTIDE SEQUENCE [LARGE SCALE GENOMIC DNA]</scope>
    <source>
        <strain evidence="15 16">NCTC12742</strain>
    </source>
</reference>
<evidence type="ECO:0000256" key="11">
    <source>
        <dbReference type="ARBA" id="ARBA00063778"/>
    </source>
</evidence>
<dbReference type="InterPro" id="IPR050055">
    <property type="entry name" value="EF-Tu_GTPase"/>
</dbReference>
<dbReference type="SUPFAM" id="SSF50447">
    <property type="entry name" value="Translation proteins"/>
    <property type="match status" value="1"/>
</dbReference>
<dbReference type="InterPro" id="IPR041709">
    <property type="entry name" value="EF-Tu_GTP-bd"/>
</dbReference>
<dbReference type="Gene3D" id="3.40.50.300">
    <property type="entry name" value="P-loop containing nucleotide triphosphate hydrolases"/>
    <property type="match status" value="1"/>
</dbReference>
<dbReference type="InterPro" id="IPR031157">
    <property type="entry name" value="G_TR_CS"/>
</dbReference>
<proteinExistence type="inferred from homology"/>
<dbReference type="CDD" id="cd01884">
    <property type="entry name" value="EF_Tu"/>
    <property type="match status" value="1"/>
</dbReference>
<dbReference type="InterPro" id="IPR009001">
    <property type="entry name" value="Transl_elong_EF1A/Init_IF2_C"/>
</dbReference>
<keyword evidence="7 13" id="KW-0648">Protein biosynthesis</keyword>
<dbReference type="NCBIfam" id="TIGR00485">
    <property type="entry name" value="EF-Tu"/>
    <property type="match status" value="1"/>
</dbReference>
<evidence type="ECO:0000256" key="8">
    <source>
        <dbReference type="ARBA" id="ARBA00023134"/>
    </source>
</evidence>
<dbReference type="InterPro" id="IPR004161">
    <property type="entry name" value="EFTu-like_2"/>
</dbReference>
<dbReference type="EC" id="3.6.5.3" evidence="13"/>
<evidence type="ECO:0000256" key="2">
    <source>
        <dbReference type="ARBA" id="ARBA00022723"/>
    </source>
</evidence>
<keyword evidence="5 13" id="KW-0378">Hydrolase</keyword>
<comment type="function">
    <text evidence="10">May play an important regulatory role in cell growth and in the bacterial response to nutrient deprivation.</text>
</comment>
<dbReference type="SUPFAM" id="SSF50465">
    <property type="entry name" value="EF-Tu/eEF-1alpha/eIF2-gamma C-terminal domain"/>
    <property type="match status" value="1"/>
</dbReference>
<comment type="subcellular location">
    <subcellularLocation>
        <location evidence="13">Cytoplasm</location>
    </subcellularLocation>
</comment>
<dbReference type="STRING" id="28091.SAMEA3174300_01912"/>
<dbReference type="FunFam" id="2.40.30.10:FF:000001">
    <property type="entry name" value="Elongation factor Tu"/>
    <property type="match status" value="1"/>
</dbReference>
<comment type="function">
    <text evidence="13">GTP hydrolase that promotes the GTP-dependent binding of aminoacyl-tRNA to the A-site of ribosomes during protein biosynthesis.</text>
</comment>
<dbReference type="GO" id="GO:0005829">
    <property type="term" value="C:cytosol"/>
    <property type="evidence" value="ECO:0007669"/>
    <property type="project" value="TreeGrafter"/>
</dbReference>
<dbReference type="PANTHER" id="PTHR43721:SF22">
    <property type="entry name" value="ELONGATION FACTOR TU, MITOCHONDRIAL"/>
    <property type="match status" value="1"/>
</dbReference>
<dbReference type="HAMAP" id="MF_00118_B">
    <property type="entry name" value="EF_Tu_B"/>
    <property type="match status" value="1"/>
</dbReference>
<keyword evidence="6 13" id="KW-0460">Magnesium</keyword>
<dbReference type="Pfam" id="PF00009">
    <property type="entry name" value="GTP_EFTU"/>
    <property type="match status" value="1"/>
</dbReference>
<dbReference type="PROSITE" id="PS00301">
    <property type="entry name" value="G_TR_1"/>
    <property type="match status" value="1"/>
</dbReference>
<evidence type="ECO:0000256" key="10">
    <source>
        <dbReference type="ARBA" id="ARBA00058140"/>
    </source>
</evidence>
<dbReference type="PANTHER" id="PTHR43721">
    <property type="entry name" value="ELONGATION FACTOR TU-RELATED"/>
    <property type="match status" value="1"/>
</dbReference>
<evidence type="ECO:0000259" key="14">
    <source>
        <dbReference type="PROSITE" id="PS51722"/>
    </source>
</evidence>
<dbReference type="PROSITE" id="PS51722">
    <property type="entry name" value="G_TR_2"/>
    <property type="match status" value="1"/>
</dbReference>
<dbReference type="Pfam" id="PF03144">
    <property type="entry name" value="GTP_EFTU_D2"/>
    <property type="match status" value="1"/>
</dbReference>
<evidence type="ECO:0000313" key="16">
    <source>
        <dbReference type="Proteomes" id="UP000272771"/>
    </source>
</evidence>
<evidence type="ECO:0000256" key="7">
    <source>
        <dbReference type="ARBA" id="ARBA00022917"/>
    </source>
</evidence>
<dbReference type="NCBIfam" id="NF009372">
    <property type="entry name" value="PRK12735.1"/>
    <property type="match status" value="1"/>
</dbReference>
<dbReference type="CDD" id="cd03697">
    <property type="entry name" value="EFTU_II"/>
    <property type="match status" value="1"/>
</dbReference>
<feature type="binding site" evidence="13">
    <location>
        <begin position="81"/>
        <end position="85"/>
    </location>
    <ligand>
        <name>GTP</name>
        <dbReference type="ChEBI" id="CHEBI:37565"/>
    </ligand>
</feature>
<keyword evidence="4 13" id="KW-0251">Elongation factor</keyword>
<dbReference type="Gene3D" id="2.40.30.10">
    <property type="entry name" value="Translation factors"/>
    <property type="match status" value="2"/>
</dbReference>
<keyword evidence="3 13" id="KW-0547">Nucleotide-binding</keyword>
<dbReference type="OrthoDB" id="9803139at2"/>
<dbReference type="SUPFAM" id="SSF52540">
    <property type="entry name" value="P-loop containing nucleoside triphosphate hydrolases"/>
    <property type="match status" value="1"/>
</dbReference>
<keyword evidence="2 13" id="KW-0479">Metal-binding</keyword>
<evidence type="ECO:0000313" key="15">
    <source>
        <dbReference type="EMBL" id="VEJ51400.1"/>
    </source>
</evidence>
<dbReference type="Proteomes" id="UP000272771">
    <property type="component" value="Chromosome"/>
</dbReference>
<dbReference type="InterPro" id="IPR033720">
    <property type="entry name" value="EFTU_2"/>
</dbReference>
<dbReference type="InterPro" id="IPR027417">
    <property type="entry name" value="P-loop_NTPase"/>
</dbReference>
<dbReference type="Pfam" id="PF03143">
    <property type="entry name" value="GTP_EFTU_D3"/>
    <property type="match status" value="1"/>
</dbReference>
<keyword evidence="13" id="KW-0963">Cytoplasm</keyword>
<evidence type="ECO:0000256" key="13">
    <source>
        <dbReference type="HAMAP-Rule" id="MF_00118"/>
    </source>
</evidence>
<dbReference type="EMBL" id="LR134533">
    <property type="protein sequence ID" value="VEJ51400.1"/>
    <property type="molecule type" value="Genomic_DNA"/>
</dbReference>
<evidence type="ECO:0000256" key="1">
    <source>
        <dbReference type="ARBA" id="ARBA00007249"/>
    </source>
</evidence>
<evidence type="ECO:0000256" key="6">
    <source>
        <dbReference type="ARBA" id="ARBA00022842"/>
    </source>
</evidence>
<evidence type="ECO:0000256" key="12">
    <source>
        <dbReference type="ARBA" id="ARBA00064283"/>
    </source>
</evidence>
<dbReference type="CDD" id="cd03707">
    <property type="entry name" value="EFTU_III"/>
    <property type="match status" value="1"/>
</dbReference>
<accession>A0A448VNN9</accession>
<feature type="domain" description="Tr-type G" evidence="14">
    <location>
        <begin position="10"/>
        <end position="204"/>
    </location>
</feature>
<comment type="subunit">
    <text evidence="12">(Microbial infection) Upon infection by bacteriophage Qbeta, part of the viral RNA-dependent RNA polymerase complex, the other subunits are the viral replicase catalytic subunit (AC P14647), host ribosomal protein S1 and EF-Ts.</text>
</comment>
<organism evidence="15 16">
    <name type="scientific">Neisseria weaveri</name>
    <dbReference type="NCBI Taxonomy" id="28091"/>
    <lineage>
        <taxon>Bacteria</taxon>
        <taxon>Pseudomonadati</taxon>
        <taxon>Pseudomonadota</taxon>
        <taxon>Betaproteobacteria</taxon>
        <taxon>Neisseriales</taxon>
        <taxon>Neisseriaceae</taxon>
        <taxon>Neisseria</taxon>
    </lineage>
</organism>
<dbReference type="InterPro" id="IPR009000">
    <property type="entry name" value="Transl_B-barrel_sf"/>
</dbReference>
<dbReference type="GO" id="GO:0000287">
    <property type="term" value="F:magnesium ion binding"/>
    <property type="evidence" value="ECO:0007669"/>
    <property type="project" value="UniProtKB-UniRule"/>
</dbReference>
<dbReference type="InterPro" id="IPR004160">
    <property type="entry name" value="Transl_elong_EFTu/EF1A_C"/>
</dbReference>
<comment type="subunit">
    <text evidence="11">Monomer. Heterotetramer composed of two EF-Ts.EF-Tu dimer complexes.</text>
</comment>
<evidence type="ECO:0000256" key="5">
    <source>
        <dbReference type="ARBA" id="ARBA00022801"/>
    </source>
</evidence>
<evidence type="ECO:0000256" key="4">
    <source>
        <dbReference type="ARBA" id="ARBA00022768"/>
    </source>
</evidence>
<dbReference type="InterPro" id="IPR005225">
    <property type="entry name" value="Small_GTP-bd"/>
</dbReference>
<gene>
    <name evidence="15" type="primary">tufA_1</name>
    <name evidence="13" type="synonym">tuf</name>
    <name evidence="15" type="ORF">NCTC12742_01287</name>
</gene>
<comment type="similarity">
    <text evidence="1 13">Belongs to the TRAFAC class translation factor GTPase superfamily. Classic translation factor GTPase family. EF-Tu/EF-1A subfamily.</text>
</comment>
<dbReference type="RefSeq" id="WP_004284587.1">
    <property type="nucleotide sequence ID" value="NZ_CAUJRG010000011.1"/>
</dbReference>
<feature type="binding site" evidence="13">
    <location>
        <position position="26"/>
    </location>
    <ligand>
        <name>Mg(2+)</name>
        <dbReference type="ChEBI" id="CHEBI:18420"/>
    </ligand>
</feature>
<dbReference type="GO" id="GO:0005525">
    <property type="term" value="F:GTP binding"/>
    <property type="evidence" value="ECO:0007669"/>
    <property type="project" value="UniProtKB-UniRule"/>
</dbReference>
<keyword evidence="8 13" id="KW-0342">GTP-binding</keyword>
<dbReference type="NCBIfam" id="NF000766">
    <property type="entry name" value="PRK00049.1"/>
    <property type="match status" value="1"/>
</dbReference>
<evidence type="ECO:0000256" key="9">
    <source>
        <dbReference type="ARBA" id="ARBA00029554"/>
    </source>
</evidence>
<comment type="catalytic activity">
    <reaction evidence="13">
        <text>GTP + H2O = GDP + phosphate + H(+)</text>
        <dbReference type="Rhea" id="RHEA:19669"/>
        <dbReference type="ChEBI" id="CHEBI:15377"/>
        <dbReference type="ChEBI" id="CHEBI:15378"/>
        <dbReference type="ChEBI" id="CHEBI:37565"/>
        <dbReference type="ChEBI" id="CHEBI:43474"/>
        <dbReference type="ChEBI" id="CHEBI:58189"/>
        <dbReference type="EC" id="3.6.5.3"/>
    </reaction>
</comment>
<dbReference type="AlphaFoldDB" id="A0A448VNN9"/>
<dbReference type="InterPro" id="IPR000795">
    <property type="entry name" value="T_Tr_GTP-bd_dom"/>
</dbReference>
<evidence type="ECO:0000256" key="3">
    <source>
        <dbReference type="ARBA" id="ARBA00022741"/>
    </source>
</evidence>
<dbReference type="InterPro" id="IPR004541">
    <property type="entry name" value="Transl_elong_EFTu/EF1A_bac/org"/>
</dbReference>
<sequence length="394" mass="42879">MAKEKFERSKPHVNVGTIGHVDHGKTTLTAALTTILAKKFGGAAKAYDQIDNAPEEKARGITINTSHVEYETETRHYAHVDCPGHADYVKNMITGAAQMDGAILVCSAADGPMPQTREHILLARQVGVPYIIVFMNKCDMVDDAELLELVEMEIRDLLSSYDFPGDDCPIVQGSALKALEGDAAYEEKIFELAAALDSYIPTPERAVDKPFLLPIEDVFSISGRGTVVTGRVERGIIHVGDEIEIVGLKETQKTTCTGVEMFRKLLDEGQAGDNVGVLLRGTKREDVERGQVLAKPGTITPHTKFKAEVYVLSKEEGGRHTPFFANYRPQFYFRTTDVTGAVTLEEGVEMVMPGENVAITVELIAPIAMEEGLRFAIREGGRTVGAGVVSSVIA</sequence>